<evidence type="ECO:0000256" key="1">
    <source>
        <dbReference type="ARBA" id="ARBA00022527"/>
    </source>
</evidence>
<evidence type="ECO:0000313" key="10">
    <source>
        <dbReference type="EMBL" id="KAG0474527.1"/>
    </source>
</evidence>
<dbReference type="InterPro" id="IPR008271">
    <property type="entry name" value="Ser/Thr_kinase_AS"/>
</dbReference>
<dbReference type="Proteomes" id="UP000639772">
    <property type="component" value="Chromosome 7"/>
</dbReference>
<proteinExistence type="inferred from homology"/>
<evidence type="ECO:0000313" key="11">
    <source>
        <dbReference type="Proteomes" id="UP000639772"/>
    </source>
</evidence>
<evidence type="ECO:0000256" key="3">
    <source>
        <dbReference type="ARBA" id="ARBA00022741"/>
    </source>
</evidence>
<keyword evidence="1 7" id="KW-0723">Serine/threonine-protein kinase</keyword>
<keyword evidence="4" id="KW-0418">Kinase</keyword>
<evidence type="ECO:0000256" key="2">
    <source>
        <dbReference type="ARBA" id="ARBA00022679"/>
    </source>
</evidence>
<feature type="compositionally biased region" description="Polar residues" evidence="8">
    <location>
        <begin position="40"/>
        <end position="54"/>
    </location>
</feature>
<dbReference type="Gene3D" id="1.10.510.10">
    <property type="entry name" value="Transferase(Phosphotransferase) domain 1"/>
    <property type="match status" value="1"/>
</dbReference>
<name>A0A835QTE6_VANPL</name>
<evidence type="ECO:0000256" key="8">
    <source>
        <dbReference type="SAM" id="MobiDB-lite"/>
    </source>
</evidence>
<feature type="compositionally biased region" description="Low complexity" evidence="8">
    <location>
        <begin position="18"/>
        <end position="28"/>
    </location>
</feature>
<protein>
    <recommendedName>
        <fullName evidence="9">Protein kinase domain-containing protein</fullName>
    </recommendedName>
</protein>
<feature type="domain" description="Protein kinase" evidence="9">
    <location>
        <begin position="83"/>
        <end position="368"/>
    </location>
</feature>
<keyword evidence="3 6" id="KW-0547">Nucleotide-binding</keyword>
<dbReference type="PANTHER" id="PTHR45621">
    <property type="entry name" value="OS01G0588500 PROTEIN-RELATED"/>
    <property type="match status" value="1"/>
</dbReference>
<dbReference type="GO" id="GO:0005524">
    <property type="term" value="F:ATP binding"/>
    <property type="evidence" value="ECO:0007669"/>
    <property type="project" value="UniProtKB-UniRule"/>
</dbReference>
<dbReference type="PROSITE" id="PS00108">
    <property type="entry name" value="PROTEIN_KINASE_ST"/>
    <property type="match status" value="1"/>
</dbReference>
<dbReference type="GO" id="GO:0004674">
    <property type="term" value="F:protein serine/threonine kinase activity"/>
    <property type="evidence" value="ECO:0007669"/>
    <property type="project" value="UniProtKB-KW"/>
</dbReference>
<dbReference type="CDD" id="cd14066">
    <property type="entry name" value="STKc_IRAK"/>
    <property type="match status" value="1"/>
</dbReference>
<dbReference type="InterPro" id="IPR001245">
    <property type="entry name" value="Ser-Thr/Tyr_kinase_cat_dom"/>
</dbReference>
<comment type="similarity">
    <text evidence="7">Belongs to the protein kinase superfamily.</text>
</comment>
<dbReference type="InterPro" id="IPR011009">
    <property type="entry name" value="Kinase-like_dom_sf"/>
</dbReference>
<reference evidence="10 11" key="1">
    <citation type="journal article" date="2020" name="Nat. Food">
        <title>A phased Vanilla planifolia genome enables genetic improvement of flavour and production.</title>
        <authorList>
            <person name="Hasing T."/>
            <person name="Tang H."/>
            <person name="Brym M."/>
            <person name="Khazi F."/>
            <person name="Huang T."/>
            <person name="Chambers A.H."/>
        </authorList>
    </citation>
    <scope>NUCLEOTIDE SEQUENCE [LARGE SCALE GENOMIC DNA]</scope>
    <source>
        <tissue evidence="10">Leaf</tissue>
    </source>
</reference>
<dbReference type="Pfam" id="PF07714">
    <property type="entry name" value="PK_Tyr_Ser-Thr"/>
    <property type="match status" value="1"/>
</dbReference>
<dbReference type="InterPro" id="IPR017441">
    <property type="entry name" value="Protein_kinase_ATP_BS"/>
</dbReference>
<sequence length="426" mass="47712">MGCFCYFKEKYKERSKDATATSQASSSSSKKESSRLDSAITGQTSKSLCSTASPRSLPSLYEERGQNLRVFELRELKNATNDFSRLMKIGEGGFGGVYKGFIKPADGVGERITVAVKMLNQHGLQGHKQWLAEVQFLRVVDHPNLVKLIGYCSVDGERGPQRLLVYEFMPNKSLDFHLFHSALPPLAWNVRLRIAFGAAEGLSYLHEGLELQVIYRDFKASNVLLDGDFNPKLSDFGLAREGPSGEDTHVTTAVMGTHGYAAPEYIETGHLTVKSDVWSFGVVLYEMITGRKSMDQNRPKNERKLIEWVKQFPSGSRKFSTIIDPRLGGEYSLSAARIIAKLADNCLSKHAKDRPQMKEVVGVLKQTMESKEADIQVDQFEEDALANLESETKEDQGKDLISARRRRLHLAKLSESVNVIRRKKIS</sequence>
<dbReference type="AlphaFoldDB" id="A0A835QTE6"/>
<dbReference type="PROSITE" id="PS00107">
    <property type="entry name" value="PROTEIN_KINASE_ATP"/>
    <property type="match status" value="1"/>
</dbReference>
<dbReference type="SUPFAM" id="SSF56112">
    <property type="entry name" value="Protein kinase-like (PK-like)"/>
    <property type="match status" value="1"/>
</dbReference>
<dbReference type="FunFam" id="1.10.510.10:FF:000095">
    <property type="entry name" value="protein STRUBBELIG-RECEPTOR FAMILY 8"/>
    <property type="match status" value="1"/>
</dbReference>
<dbReference type="InterPro" id="IPR050823">
    <property type="entry name" value="Plant_Ser_Thr_Prot_Kinase"/>
</dbReference>
<dbReference type="OrthoDB" id="4062651at2759"/>
<dbReference type="Gene3D" id="3.30.200.20">
    <property type="entry name" value="Phosphorylase Kinase, domain 1"/>
    <property type="match status" value="1"/>
</dbReference>
<dbReference type="EMBL" id="JADCNM010000007">
    <property type="protein sequence ID" value="KAG0474527.1"/>
    <property type="molecule type" value="Genomic_DNA"/>
</dbReference>
<dbReference type="PROSITE" id="PS50011">
    <property type="entry name" value="PROTEIN_KINASE_DOM"/>
    <property type="match status" value="1"/>
</dbReference>
<evidence type="ECO:0000259" key="9">
    <source>
        <dbReference type="PROSITE" id="PS50011"/>
    </source>
</evidence>
<dbReference type="InterPro" id="IPR000719">
    <property type="entry name" value="Prot_kinase_dom"/>
</dbReference>
<feature type="region of interest" description="Disordered" evidence="8">
    <location>
        <begin position="12"/>
        <end position="54"/>
    </location>
</feature>
<comment type="caution">
    <text evidence="10">The sequence shown here is derived from an EMBL/GenBank/DDBJ whole genome shotgun (WGS) entry which is preliminary data.</text>
</comment>
<evidence type="ECO:0000256" key="7">
    <source>
        <dbReference type="RuleBase" id="RU000304"/>
    </source>
</evidence>
<keyword evidence="2" id="KW-0808">Transferase</keyword>
<organism evidence="10 11">
    <name type="scientific">Vanilla planifolia</name>
    <name type="common">Vanilla</name>
    <dbReference type="NCBI Taxonomy" id="51239"/>
    <lineage>
        <taxon>Eukaryota</taxon>
        <taxon>Viridiplantae</taxon>
        <taxon>Streptophyta</taxon>
        <taxon>Embryophyta</taxon>
        <taxon>Tracheophyta</taxon>
        <taxon>Spermatophyta</taxon>
        <taxon>Magnoliopsida</taxon>
        <taxon>Liliopsida</taxon>
        <taxon>Asparagales</taxon>
        <taxon>Orchidaceae</taxon>
        <taxon>Vanilloideae</taxon>
        <taxon>Vanilleae</taxon>
        <taxon>Vanilla</taxon>
    </lineage>
</organism>
<evidence type="ECO:0000256" key="5">
    <source>
        <dbReference type="ARBA" id="ARBA00022840"/>
    </source>
</evidence>
<feature type="binding site" evidence="6">
    <location>
        <position position="117"/>
    </location>
    <ligand>
        <name>ATP</name>
        <dbReference type="ChEBI" id="CHEBI:30616"/>
    </ligand>
</feature>
<evidence type="ECO:0000256" key="6">
    <source>
        <dbReference type="PROSITE-ProRule" id="PRU10141"/>
    </source>
</evidence>
<evidence type="ECO:0000256" key="4">
    <source>
        <dbReference type="ARBA" id="ARBA00022777"/>
    </source>
</evidence>
<gene>
    <name evidence="10" type="ORF">HPP92_014213</name>
</gene>
<keyword evidence="5 6" id="KW-0067">ATP-binding</keyword>
<accession>A0A835QTE6</accession>